<evidence type="ECO:0000256" key="1">
    <source>
        <dbReference type="SAM" id="MobiDB-lite"/>
    </source>
</evidence>
<evidence type="ECO:0000313" key="3">
    <source>
        <dbReference type="Proteomes" id="UP001500390"/>
    </source>
</evidence>
<keyword evidence="3" id="KW-1185">Reference proteome</keyword>
<sequence length="81" mass="8506">MAGSMPRPGKPGTPALAVRSWSVDAVAERRAAWRSAYGEREMFAVQTKSTRRGPSGTGERGLTTIRLAGPVPGSQQHGSIG</sequence>
<comment type="caution">
    <text evidence="2">The sequence shown here is derived from an EMBL/GenBank/DDBJ whole genome shotgun (WGS) entry which is preliminary data.</text>
</comment>
<proteinExistence type="predicted"/>
<organism evidence="2 3">
    <name type="scientific">Ornithinibacter aureus</name>
    <dbReference type="NCBI Taxonomy" id="622664"/>
    <lineage>
        <taxon>Bacteria</taxon>
        <taxon>Bacillati</taxon>
        <taxon>Actinomycetota</taxon>
        <taxon>Actinomycetes</taxon>
        <taxon>Micrococcales</taxon>
        <taxon>Intrasporangiaceae</taxon>
        <taxon>Ornithinibacter</taxon>
    </lineage>
</organism>
<name>A0ABP8KAS7_9MICO</name>
<feature type="region of interest" description="Disordered" evidence="1">
    <location>
        <begin position="46"/>
        <end position="81"/>
    </location>
</feature>
<dbReference type="EMBL" id="BAABFX010000050">
    <property type="protein sequence ID" value="GAA4403396.1"/>
    <property type="molecule type" value="Genomic_DNA"/>
</dbReference>
<reference evidence="3" key="1">
    <citation type="journal article" date="2019" name="Int. J. Syst. Evol. Microbiol.">
        <title>The Global Catalogue of Microorganisms (GCM) 10K type strain sequencing project: providing services to taxonomists for standard genome sequencing and annotation.</title>
        <authorList>
            <consortium name="The Broad Institute Genomics Platform"/>
            <consortium name="The Broad Institute Genome Sequencing Center for Infectious Disease"/>
            <person name="Wu L."/>
            <person name="Ma J."/>
        </authorList>
    </citation>
    <scope>NUCLEOTIDE SEQUENCE [LARGE SCALE GENOMIC DNA]</scope>
    <source>
        <strain evidence="3">JCM 17738</strain>
    </source>
</reference>
<dbReference type="Proteomes" id="UP001500390">
    <property type="component" value="Unassembled WGS sequence"/>
</dbReference>
<gene>
    <name evidence="2" type="ORF">GCM10023153_33380</name>
</gene>
<accession>A0ABP8KAS7</accession>
<evidence type="ECO:0000313" key="2">
    <source>
        <dbReference type="EMBL" id="GAA4403396.1"/>
    </source>
</evidence>
<protein>
    <submittedName>
        <fullName evidence="2">Uncharacterized protein</fullName>
    </submittedName>
</protein>